<comment type="caution">
    <text evidence="1">The sequence shown here is derived from an EMBL/GenBank/DDBJ whole genome shotgun (WGS) entry which is preliminary data.</text>
</comment>
<dbReference type="AlphaFoldDB" id="A0A1T1CRP4"/>
<reference evidence="1 2" key="1">
    <citation type="submission" date="2017-02" db="EMBL/GenBank/DDBJ databases">
        <title>Draft Genome Sequences of 'Candidatus Synechococcus spongiarum', Cyanobacterial Symbionts of the Mediterranean Sponge Aplysina aerophoba from two locations.</title>
        <authorList>
            <person name="Slaby B.M."/>
            <person name="Hentschel U."/>
        </authorList>
    </citation>
    <scope>NUCLEOTIDE SEQUENCE [LARGE SCALE GENOMIC DNA]</scope>
    <source>
        <strain evidence="1">LMB bulk15N</strain>
    </source>
</reference>
<evidence type="ECO:0000313" key="1">
    <source>
        <dbReference type="EMBL" id="OOV31257.1"/>
    </source>
</evidence>
<organism evidence="1 2">
    <name type="scientific">Candidatus Synechococcus spongiarum LMB bulk15N</name>
    <dbReference type="NCBI Taxonomy" id="1943583"/>
    <lineage>
        <taxon>Bacteria</taxon>
        <taxon>Bacillati</taxon>
        <taxon>Cyanobacteriota</taxon>
        <taxon>Cyanophyceae</taxon>
        <taxon>Synechococcales</taxon>
        <taxon>Synechococcaceae</taxon>
        <taxon>Synechococcus</taxon>
    </lineage>
</organism>
<gene>
    <name evidence="1" type="ORF">BV53_07280</name>
</gene>
<dbReference type="Proteomes" id="UP000242590">
    <property type="component" value="Unassembled WGS sequence"/>
</dbReference>
<name>A0A1T1CRP4_9SYNE</name>
<dbReference type="EMBL" id="MWLE01000103">
    <property type="protein sequence ID" value="OOV31257.1"/>
    <property type="molecule type" value="Genomic_DNA"/>
</dbReference>
<evidence type="ECO:0000313" key="2">
    <source>
        <dbReference type="Proteomes" id="UP000242590"/>
    </source>
</evidence>
<accession>A0A1T1CRP4</accession>
<protein>
    <submittedName>
        <fullName evidence="1">Uncharacterized protein</fullName>
    </submittedName>
</protein>
<sequence>MPPEQLLLALLLQAIYGLRSERLC</sequence>
<proteinExistence type="predicted"/>